<evidence type="ECO:0000256" key="2">
    <source>
        <dbReference type="SAM" id="Phobius"/>
    </source>
</evidence>
<keyword evidence="2" id="KW-0812">Transmembrane</keyword>
<keyword evidence="2" id="KW-1133">Transmembrane helix</keyword>
<name>A0A7I7U0F4_MYCPF</name>
<feature type="compositionally biased region" description="Low complexity" evidence="1">
    <location>
        <begin position="108"/>
        <end position="120"/>
    </location>
</feature>
<proteinExistence type="predicted"/>
<accession>A0A7I7U0F4</accession>
<reference evidence="3 4" key="1">
    <citation type="journal article" date="2019" name="Emerg. Microbes Infect.">
        <title>Comprehensive subspecies identification of 175 nontuberculous mycobacteria species based on 7547 genomic profiles.</title>
        <authorList>
            <person name="Matsumoto Y."/>
            <person name="Kinjo T."/>
            <person name="Motooka D."/>
            <person name="Nabeya D."/>
            <person name="Jung N."/>
            <person name="Uechi K."/>
            <person name="Horii T."/>
            <person name="Iida T."/>
            <person name="Fujita J."/>
            <person name="Nakamura S."/>
        </authorList>
    </citation>
    <scope>NUCLEOTIDE SEQUENCE [LARGE SCALE GENOMIC DNA]</scope>
    <source>
        <strain evidence="3 4">JCM 6367</strain>
    </source>
</reference>
<feature type="transmembrane region" description="Helical" evidence="2">
    <location>
        <begin position="59"/>
        <end position="79"/>
    </location>
</feature>
<dbReference type="AlphaFoldDB" id="A0A7I7U0F4"/>
<evidence type="ECO:0000313" key="3">
    <source>
        <dbReference type="EMBL" id="BBY74734.1"/>
    </source>
</evidence>
<sequence length="120" mass="12643">MAAACLYCAYEVWRFDTVRSWVLVAVMNVAMIAVHLPLAGHRHGNAAAGEASMGTAMQLATGVAATEIVFAAIVLYRLSLPGARTVQNRCASAACAPRRSDDQRRRAAGPPAAATARPHP</sequence>
<dbReference type="EMBL" id="AP022598">
    <property type="protein sequence ID" value="BBY74734.1"/>
    <property type="molecule type" value="Genomic_DNA"/>
</dbReference>
<keyword evidence="2" id="KW-0472">Membrane</keyword>
<evidence type="ECO:0000313" key="4">
    <source>
        <dbReference type="Proteomes" id="UP000466554"/>
    </source>
</evidence>
<protein>
    <submittedName>
        <fullName evidence="3">Uncharacterized protein</fullName>
    </submittedName>
</protein>
<dbReference type="Proteomes" id="UP000466554">
    <property type="component" value="Chromosome"/>
</dbReference>
<feature type="transmembrane region" description="Helical" evidence="2">
    <location>
        <begin position="21"/>
        <end position="39"/>
    </location>
</feature>
<feature type="region of interest" description="Disordered" evidence="1">
    <location>
        <begin position="94"/>
        <end position="120"/>
    </location>
</feature>
<organism evidence="3 4">
    <name type="scientific">Mycolicibacterium parafortuitum</name>
    <name type="common">Mycobacterium parafortuitum</name>
    <dbReference type="NCBI Taxonomy" id="39692"/>
    <lineage>
        <taxon>Bacteria</taxon>
        <taxon>Bacillati</taxon>
        <taxon>Actinomycetota</taxon>
        <taxon>Actinomycetes</taxon>
        <taxon>Mycobacteriales</taxon>
        <taxon>Mycobacteriaceae</taxon>
        <taxon>Mycolicibacterium</taxon>
    </lineage>
</organism>
<gene>
    <name evidence="3" type="ORF">MPRF_16330</name>
</gene>
<evidence type="ECO:0000256" key="1">
    <source>
        <dbReference type="SAM" id="MobiDB-lite"/>
    </source>
</evidence>